<name>A0A2A4MP73_9GAMM</name>
<comment type="caution">
    <text evidence="11">The sequence shown here is derived from an EMBL/GenBank/DDBJ whole genome shotgun (WGS) entry which is preliminary data.</text>
</comment>
<dbReference type="EMBL" id="NVQR01000064">
    <property type="protein sequence ID" value="PCH61557.1"/>
    <property type="molecule type" value="Genomic_DNA"/>
</dbReference>
<evidence type="ECO:0000256" key="3">
    <source>
        <dbReference type="ARBA" id="ARBA00022670"/>
    </source>
</evidence>
<dbReference type="HAMAP" id="MF_00161">
    <property type="entry name" value="LspA"/>
    <property type="match status" value="1"/>
</dbReference>
<dbReference type="Pfam" id="PF01252">
    <property type="entry name" value="Peptidase_A8"/>
    <property type="match status" value="1"/>
</dbReference>
<evidence type="ECO:0000313" key="11">
    <source>
        <dbReference type="EMBL" id="PCH61557.1"/>
    </source>
</evidence>
<feature type="transmembrane region" description="Helical" evidence="9">
    <location>
        <begin position="58"/>
        <end position="77"/>
    </location>
</feature>
<dbReference type="GO" id="GO:0004190">
    <property type="term" value="F:aspartic-type endopeptidase activity"/>
    <property type="evidence" value="ECO:0007669"/>
    <property type="project" value="UniProtKB-UniRule"/>
</dbReference>
<dbReference type="PRINTS" id="PR00781">
    <property type="entry name" value="LIPOSIGPTASE"/>
</dbReference>
<comment type="caution">
    <text evidence="9">Lacks conserved residue(s) required for the propagation of feature annotation.</text>
</comment>
<feature type="transmembrane region" description="Helical" evidence="9">
    <location>
        <begin position="121"/>
        <end position="146"/>
    </location>
</feature>
<keyword evidence="5 9" id="KW-0064">Aspartyl protease</keyword>
<keyword evidence="3 9" id="KW-0645">Protease</keyword>
<evidence type="ECO:0000256" key="7">
    <source>
        <dbReference type="ARBA" id="ARBA00022989"/>
    </source>
</evidence>
<evidence type="ECO:0000256" key="1">
    <source>
        <dbReference type="ARBA" id="ARBA00006139"/>
    </source>
</evidence>
<keyword evidence="2 9" id="KW-1003">Cell membrane</keyword>
<dbReference type="InterPro" id="IPR001872">
    <property type="entry name" value="Peptidase_A8"/>
</dbReference>
<feature type="active site" evidence="9">
    <location>
        <position position="129"/>
    </location>
</feature>
<organism evidence="11 12">
    <name type="scientific">SAR86 cluster bacterium</name>
    <dbReference type="NCBI Taxonomy" id="2030880"/>
    <lineage>
        <taxon>Bacteria</taxon>
        <taxon>Pseudomonadati</taxon>
        <taxon>Pseudomonadota</taxon>
        <taxon>Gammaproteobacteria</taxon>
        <taxon>SAR86 cluster</taxon>
    </lineage>
</organism>
<dbReference type="NCBIfam" id="TIGR00077">
    <property type="entry name" value="lspA"/>
    <property type="match status" value="1"/>
</dbReference>
<keyword evidence="8 9" id="KW-0472">Membrane</keyword>
<accession>A0A2A4MP73</accession>
<keyword evidence="4 9" id="KW-0812">Transmembrane</keyword>
<dbReference type="PANTHER" id="PTHR33695:SF1">
    <property type="entry name" value="LIPOPROTEIN SIGNAL PEPTIDASE"/>
    <property type="match status" value="1"/>
</dbReference>
<feature type="transmembrane region" description="Helical" evidence="9">
    <location>
        <begin position="84"/>
        <end position="101"/>
    </location>
</feature>
<evidence type="ECO:0000256" key="6">
    <source>
        <dbReference type="ARBA" id="ARBA00022801"/>
    </source>
</evidence>
<dbReference type="GO" id="GO:0005886">
    <property type="term" value="C:plasma membrane"/>
    <property type="evidence" value="ECO:0007669"/>
    <property type="project" value="UniProtKB-SubCell"/>
</dbReference>
<comment type="catalytic activity">
    <reaction evidence="9">
        <text>Release of signal peptides from bacterial membrane prolipoproteins. Hydrolyzes -Xaa-Yaa-Zaa-|-(S,diacylglyceryl)Cys-, in which Xaa is hydrophobic (preferably Leu), and Yaa (Ala or Ser) and Zaa (Gly or Ala) have small, neutral side chains.</text>
        <dbReference type="EC" id="3.4.23.36"/>
    </reaction>
</comment>
<dbReference type="PANTHER" id="PTHR33695">
    <property type="entry name" value="LIPOPROTEIN SIGNAL PEPTIDASE"/>
    <property type="match status" value="1"/>
</dbReference>
<dbReference type="UniPathway" id="UPA00665"/>
<comment type="function">
    <text evidence="9">This protein specifically catalyzes the removal of signal peptides from prolipoproteins.</text>
</comment>
<reference evidence="12" key="1">
    <citation type="submission" date="2017-08" db="EMBL/GenBank/DDBJ databases">
        <title>A dynamic microbial community with high functional redundancy inhabits the cold, oxic subseafloor aquifer.</title>
        <authorList>
            <person name="Tully B.J."/>
            <person name="Wheat C.G."/>
            <person name="Glazer B.T."/>
            <person name="Huber J.A."/>
        </authorList>
    </citation>
    <scope>NUCLEOTIDE SEQUENCE [LARGE SCALE GENOMIC DNA]</scope>
</reference>
<evidence type="ECO:0000256" key="10">
    <source>
        <dbReference type="RuleBase" id="RU004181"/>
    </source>
</evidence>
<evidence type="ECO:0000256" key="5">
    <source>
        <dbReference type="ARBA" id="ARBA00022750"/>
    </source>
</evidence>
<dbReference type="Proteomes" id="UP000218172">
    <property type="component" value="Unassembled WGS sequence"/>
</dbReference>
<dbReference type="AlphaFoldDB" id="A0A2A4MP73"/>
<dbReference type="EC" id="3.4.23.36" evidence="9"/>
<protein>
    <recommendedName>
        <fullName evidence="9">Lipoprotein signal peptidase</fullName>
        <ecNumber evidence="9">3.4.23.36</ecNumber>
    </recommendedName>
    <alternativeName>
        <fullName evidence="9">Prolipoprotein signal peptidase</fullName>
    </alternativeName>
    <alternativeName>
        <fullName evidence="9">Signal peptidase II</fullName>
        <shortName evidence="9">SPase II</shortName>
    </alternativeName>
</protein>
<keyword evidence="7 9" id="KW-1133">Transmembrane helix</keyword>
<evidence type="ECO:0000313" key="12">
    <source>
        <dbReference type="Proteomes" id="UP000218172"/>
    </source>
</evidence>
<comment type="similarity">
    <text evidence="1 9 10">Belongs to the peptidase A8 family.</text>
</comment>
<feature type="active site" evidence="9">
    <location>
        <position position="111"/>
    </location>
</feature>
<keyword evidence="6 9" id="KW-0378">Hydrolase</keyword>
<comment type="pathway">
    <text evidence="9">Protein modification; lipoprotein biosynthesis (signal peptide cleavage).</text>
</comment>
<evidence type="ECO:0000256" key="8">
    <source>
        <dbReference type="ARBA" id="ARBA00023136"/>
    </source>
</evidence>
<dbReference type="GO" id="GO:0006508">
    <property type="term" value="P:proteolysis"/>
    <property type="evidence" value="ECO:0007669"/>
    <property type="project" value="UniProtKB-KW"/>
</dbReference>
<evidence type="ECO:0000256" key="2">
    <source>
        <dbReference type="ARBA" id="ARBA00022475"/>
    </source>
</evidence>
<comment type="subcellular location">
    <subcellularLocation>
        <location evidence="9">Cell membrane</location>
        <topology evidence="9">Multi-pass membrane protein</topology>
    </subcellularLocation>
</comment>
<proteinExistence type="inferred from homology"/>
<evidence type="ECO:0000256" key="9">
    <source>
        <dbReference type="HAMAP-Rule" id="MF_00161"/>
    </source>
</evidence>
<evidence type="ECO:0000256" key="4">
    <source>
        <dbReference type="ARBA" id="ARBA00022692"/>
    </source>
</evidence>
<sequence>MSLFAGIALVVMLLSQAIGYWVNTTIELHTTVEVNSLIHFTHIRNYGGVFGMLQGSGWVFGIISIALLIAVTAYLWISDSIKRYEYLCFGFIVGGGSSNILDRYFYGSVIDFIDIQHIPYWNYIFNTADVMVHVGIWPLLFFSLFASQEKIKV</sequence>
<gene>
    <name evidence="9 11" type="primary">lspA</name>
    <name evidence="11" type="ORF">COC19_04560</name>
</gene>